<dbReference type="EC" id="2.1.2.2" evidence="6"/>
<dbReference type="EMBL" id="JBHUIJ010000002">
    <property type="protein sequence ID" value="MFD2236052.1"/>
    <property type="molecule type" value="Genomic_DNA"/>
</dbReference>
<feature type="site" description="Raises pKa of active site His" evidence="6">
    <location>
        <position position="149"/>
    </location>
</feature>
<evidence type="ECO:0000256" key="6">
    <source>
        <dbReference type="HAMAP-Rule" id="MF_01930"/>
    </source>
</evidence>
<dbReference type="PANTHER" id="PTHR43369:SF2">
    <property type="entry name" value="PHOSPHORIBOSYLGLYCINAMIDE FORMYLTRANSFERASE"/>
    <property type="match status" value="1"/>
</dbReference>
<evidence type="ECO:0000313" key="9">
    <source>
        <dbReference type="Proteomes" id="UP001597371"/>
    </source>
</evidence>
<dbReference type="GO" id="GO:0004644">
    <property type="term" value="F:phosphoribosylglycinamide formyltransferase activity"/>
    <property type="evidence" value="ECO:0007669"/>
    <property type="project" value="UniProtKB-EC"/>
</dbReference>
<dbReference type="InterPro" id="IPR004607">
    <property type="entry name" value="GART"/>
</dbReference>
<dbReference type="InterPro" id="IPR001555">
    <property type="entry name" value="GART_AS"/>
</dbReference>
<evidence type="ECO:0000256" key="5">
    <source>
        <dbReference type="ARBA" id="ARBA00047664"/>
    </source>
</evidence>
<comment type="catalytic activity">
    <reaction evidence="5 6">
        <text>N(1)-(5-phospho-beta-D-ribosyl)glycinamide + (6R)-10-formyltetrahydrofolate = N(2)-formyl-N(1)-(5-phospho-beta-D-ribosyl)glycinamide + (6S)-5,6,7,8-tetrahydrofolate + H(+)</text>
        <dbReference type="Rhea" id="RHEA:15053"/>
        <dbReference type="ChEBI" id="CHEBI:15378"/>
        <dbReference type="ChEBI" id="CHEBI:57453"/>
        <dbReference type="ChEBI" id="CHEBI:143788"/>
        <dbReference type="ChEBI" id="CHEBI:147286"/>
        <dbReference type="ChEBI" id="CHEBI:195366"/>
        <dbReference type="EC" id="2.1.2.2"/>
    </reaction>
</comment>
<dbReference type="InterPro" id="IPR036477">
    <property type="entry name" value="Formyl_transf_N_sf"/>
</dbReference>
<protein>
    <recommendedName>
        <fullName evidence="6">Phosphoribosylglycinamide formyltransferase</fullName>
        <ecNumber evidence="6">2.1.2.2</ecNumber>
    </recommendedName>
    <alternativeName>
        <fullName evidence="6">5'-phosphoribosylglycinamide transformylase</fullName>
    </alternativeName>
    <alternativeName>
        <fullName evidence="6">GAR transformylase</fullName>
        <shortName evidence="6">GART</shortName>
    </alternativeName>
</protein>
<keyword evidence="3 6" id="KW-0658">Purine biosynthesis</keyword>
<dbReference type="PROSITE" id="PS00373">
    <property type="entry name" value="GART"/>
    <property type="match status" value="1"/>
</dbReference>
<evidence type="ECO:0000259" key="7">
    <source>
        <dbReference type="Pfam" id="PF00551"/>
    </source>
</evidence>
<gene>
    <name evidence="6 8" type="primary">purN</name>
    <name evidence="8" type="ORF">ACFSKQ_01060</name>
</gene>
<evidence type="ECO:0000256" key="1">
    <source>
        <dbReference type="ARBA" id="ARBA00005054"/>
    </source>
</evidence>
<feature type="binding site" evidence="6">
    <location>
        <position position="111"/>
    </location>
    <ligand>
        <name>(6R)-10-formyltetrahydrofolate</name>
        <dbReference type="ChEBI" id="CHEBI:195366"/>
    </ligand>
</feature>
<dbReference type="CDD" id="cd08645">
    <property type="entry name" value="FMT_core_GART"/>
    <property type="match status" value="1"/>
</dbReference>
<sequence length="220" mass="23435">MSTGKTRVAVMISGRGSNMSALIEAAKDNDFPAEIVLVVSNKPAAAGLDIARSHGIEAVAVDQKLFSSREAHEEKVAEAIEASGARIVCLAGYMRLLTPRFVARFAGRMINIHPSLLPLFPGLDTHRRALEAGMRLHGCTVHFVTEEMDGGPIIAQAAIPVRPGDTIANLENRLLAAEHRLYPHALRLVASGRARMEGARAIVDMEEADGAGLLMSPAAS</sequence>
<dbReference type="NCBIfam" id="TIGR00639">
    <property type="entry name" value="PurN"/>
    <property type="match status" value="1"/>
</dbReference>
<feature type="domain" description="Formyl transferase N-terminal" evidence="7">
    <location>
        <begin position="7"/>
        <end position="186"/>
    </location>
</feature>
<evidence type="ECO:0000256" key="4">
    <source>
        <dbReference type="ARBA" id="ARBA00038440"/>
    </source>
</evidence>
<dbReference type="Proteomes" id="UP001597371">
    <property type="component" value="Unassembled WGS sequence"/>
</dbReference>
<dbReference type="RefSeq" id="WP_209736014.1">
    <property type="nucleotide sequence ID" value="NZ_CP072611.1"/>
</dbReference>
<keyword evidence="9" id="KW-1185">Reference proteome</keyword>
<name>A0ABW5CHQ4_9HYPH</name>
<evidence type="ECO:0000256" key="2">
    <source>
        <dbReference type="ARBA" id="ARBA00022679"/>
    </source>
</evidence>
<dbReference type="HAMAP" id="MF_01930">
    <property type="entry name" value="PurN"/>
    <property type="match status" value="1"/>
</dbReference>
<comment type="pathway">
    <text evidence="1 6">Purine metabolism; IMP biosynthesis via de novo pathway; N(2)-formyl-N(1)-(5-phospho-D-ribosyl)glycinamide from N(1)-(5-phospho-D-ribosyl)glycinamide (10-formyl THF route): step 1/1.</text>
</comment>
<comment type="caution">
    <text evidence="8">The sequence shown here is derived from an EMBL/GenBank/DDBJ whole genome shotgun (WGS) entry which is preliminary data.</text>
</comment>
<dbReference type="InterPro" id="IPR002376">
    <property type="entry name" value="Formyl_transf_N"/>
</dbReference>
<feature type="active site" description="Proton donor" evidence="6">
    <location>
        <position position="113"/>
    </location>
</feature>
<evidence type="ECO:0000256" key="3">
    <source>
        <dbReference type="ARBA" id="ARBA00022755"/>
    </source>
</evidence>
<feature type="binding site" evidence="6">
    <location>
        <position position="69"/>
    </location>
    <ligand>
        <name>(6R)-10-formyltetrahydrofolate</name>
        <dbReference type="ChEBI" id="CHEBI:195366"/>
    </ligand>
</feature>
<comment type="similarity">
    <text evidence="4 6">Belongs to the GART family.</text>
</comment>
<accession>A0ABW5CHQ4</accession>
<evidence type="ECO:0000313" key="8">
    <source>
        <dbReference type="EMBL" id="MFD2236052.1"/>
    </source>
</evidence>
<feature type="binding site" evidence="6">
    <location>
        <begin position="94"/>
        <end position="97"/>
    </location>
    <ligand>
        <name>(6R)-10-formyltetrahydrofolate</name>
        <dbReference type="ChEBI" id="CHEBI:195366"/>
    </ligand>
</feature>
<organism evidence="8 9">
    <name type="scientific">Aureimonas populi</name>
    <dbReference type="NCBI Taxonomy" id="1701758"/>
    <lineage>
        <taxon>Bacteria</taxon>
        <taxon>Pseudomonadati</taxon>
        <taxon>Pseudomonadota</taxon>
        <taxon>Alphaproteobacteria</taxon>
        <taxon>Hyphomicrobiales</taxon>
        <taxon>Aurantimonadaceae</taxon>
        <taxon>Aureimonas</taxon>
    </lineage>
</organism>
<dbReference type="Pfam" id="PF00551">
    <property type="entry name" value="Formyl_trans_N"/>
    <property type="match status" value="1"/>
</dbReference>
<comment type="function">
    <text evidence="6">Catalyzes the transfer of a formyl group from 10-formyltetrahydrofolate to 5-phospho-ribosyl-glycinamide (GAR), producing 5-phospho-ribosyl-N-formylglycinamide (FGAR) and tetrahydrofolate.</text>
</comment>
<feature type="binding site" evidence="6">
    <location>
        <begin position="16"/>
        <end position="18"/>
    </location>
    <ligand>
        <name>N(1)-(5-phospho-beta-D-ribosyl)glycinamide</name>
        <dbReference type="ChEBI" id="CHEBI:143788"/>
    </ligand>
</feature>
<proteinExistence type="inferred from homology"/>
<dbReference type="PANTHER" id="PTHR43369">
    <property type="entry name" value="PHOSPHORIBOSYLGLYCINAMIDE FORMYLTRANSFERASE"/>
    <property type="match status" value="1"/>
</dbReference>
<dbReference type="Gene3D" id="3.40.50.170">
    <property type="entry name" value="Formyl transferase, N-terminal domain"/>
    <property type="match status" value="1"/>
</dbReference>
<reference evidence="9" key="1">
    <citation type="journal article" date="2019" name="Int. J. Syst. Evol. Microbiol.">
        <title>The Global Catalogue of Microorganisms (GCM) 10K type strain sequencing project: providing services to taxonomists for standard genome sequencing and annotation.</title>
        <authorList>
            <consortium name="The Broad Institute Genomics Platform"/>
            <consortium name="The Broad Institute Genome Sequencing Center for Infectious Disease"/>
            <person name="Wu L."/>
            <person name="Ma J."/>
        </authorList>
    </citation>
    <scope>NUCLEOTIDE SEQUENCE [LARGE SCALE GENOMIC DNA]</scope>
    <source>
        <strain evidence="9">ZS-35-S2</strain>
    </source>
</reference>
<dbReference type="SUPFAM" id="SSF53328">
    <property type="entry name" value="Formyltransferase"/>
    <property type="match status" value="1"/>
</dbReference>
<keyword evidence="2 6" id="KW-0808">Transferase</keyword>